<accession>A0A1K1N650</accession>
<dbReference type="InterPro" id="IPR024524">
    <property type="entry name" value="DUF3800"/>
</dbReference>
<dbReference type="EMBL" id="FPJA01000005">
    <property type="protein sequence ID" value="SFW30828.1"/>
    <property type="molecule type" value="Genomic_DNA"/>
</dbReference>
<dbReference type="AlphaFoldDB" id="A0A1K1N650"/>
<gene>
    <name evidence="1" type="ORF">SAMN02910323_1202</name>
</gene>
<organism evidence="1 2">
    <name type="scientific">Selenomonas ruminantium</name>
    <dbReference type="NCBI Taxonomy" id="971"/>
    <lineage>
        <taxon>Bacteria</taxon>
        <taxon>Bacillati</taxon>
        <taxon>Bacillota</taxon>
        <taxon>Negativicutes</taxon>
        <taxon>Selenomonadales</taxon>
        <taxon>Selenomonadaceae</taxon>
        <taxon>Selenomonas</taxon>
    </lineage>
</organism>
<protein>
    <recommendedName>
        <fullName evidence="3">DUF3800 domain-containing protein</fullName>
    </recommendedName>
</protein>
<dbReference type="RefSeq" id="WP_072305900.1">
    <property type="nucleotide sequence ID" value="NZ_FPJA01000005.1"/>
</dbReference>
<evidence type="ECO:0008006" key="3">
    <source>
        <dbReference type="Google" id="ProtNLM"/>
    </source>
</evidence>
<name>A0A1K1N650_SELRU</name>
<dbReference type="Proteomes" id="UP000182958">
    <property type="component" value="Unassembled WGS sequence"/>
</dbReference>
<evidence type="ECO:0000313" key="2">
    <source>
        <dbReference type="Proteomes" id="UP000182958"/>
    </source>
</evidence>
<evidence type="ECO:0000313" key="1">
    <source>
        <dbReference type="EMBL" id="SFW30828.1"/>
    </source>
</evidence>
<proteinExistence type="predicted"/>
<dbReference type="Pfam" id="PF12686">
    <property type="entry name" value="DUF3800"/>
    <property type="match status" value="1"/>
</dbReference>
<sequence length="230" mass="26566">MQEVYFFFDDSGVFHKSNQVGIFVYAGYVFESRADVDNAKRKYRAMVKNLKKSLGRDDELKAFGLSAAHKRALYNVLRQEESLSIVVKLNNVYDSILASSKSICRYKDYVMKMAVKRKLSELIDKQILLAEQDITLHISIDEQLTSTDGIYGLSETIKQELQYGIFNHDYGVFHKPLFTANVNVQVRYCESKCNYMIQASDILANRIFTSYRNSKPELRQIPNHTNLTFP</sequence>
<reference evidence="2" key="1">
    <citation type="submission" date="2016-11" db="EMBL/GenBank/DDBJ databases">
        <authorList>
            <person name="Varghese N."/>
            <person name="Submissions S."/>
        </authorList>
    </citation>
    <scope>NUCLEOTIDE SEQUENCE [LARGE SCALE GENOMIC DNA]</scope>
    <source>
        <strain evidence="2">C3</strain>
    </source>
</reference>
<keyword evidence="2" id="KW-1185">Reference proteome</keyword>